<dbReference type="Gene3D" id="1.25.40.20">
    <property type="entry name" value="Ankyrin repeat-containing domain"/>
    <property type="match status" value="4"/>
</dbReference>
<dbReference type="GO" id="GO:0031436">
    <property type="term" value="C:BRCA1-BARD1 complex"/>
    <property type="evidence" value="ECO:0007669"/>
    <property type="project" value="TreeGrafter"/>
</dbReference>
<dbReference type="GO" id="GO:0070531">
    <property type="term" value="C:BRCA1-A complex"/>
    <property type="evidence" value="ECO:0007669"/>
    <property type="project" value="TreeGrafter"/>
</dbReference>
<keyword evidence="2 3" id="KW-0040">ANK repeat</keyword>
<dbReference type="EMBL" id="CAJNOE010000121">
    <property type="protein sequence ID" value="CAF0942996.1"/>
    <property type="molecule type" value="Genomic_DNA"/>
</dbReference>
<reference evidence="4" key="1">
    <citation type="submission" date="2021-02" db="EMBL/GenBank/DDBJ databases">
        <authorList>
            <person name="Nowell W R."/>
        </authorList>
    </citation>
    <scope>NUCLEOTIDE SEQUENCE</scope>
</reference>
<feature type="repeat" description="ANK" evidence="3">
    <location>
        <begin position="173"/>
        <end position="205"/>
    </location>
</feature>
<evidence type="ECO:0000256" key="1">
    <source>
        <dbReference type="ARBA" id="ARBA00022737"/>
    </source>
</evidence>
<comment type="caution">
    <text evidence="4">The sequence shown here is derived from an EMBL/GenBank/DDBJ whole genome shotgun (WGS) entry which is preliminary data.</text>
</comment>
<dbReference type="Pfam" id="PF12796">
    <property type="entry name" value="Ank_2"/>
    <property type="match status" value="3"/>
</dbReference>
<dbReference type="Proteomes" id="UP000663860">
    <property type="component" value="Unassembled WGS sequence"/>
</dbReference>
<dbReference type="Pfam" id="PF00023">
    <property type="entry name" value="Ank"/>
    <property type="match status" value="1"/>
</dbReference>
<evidence type="ECO:0000256" key="2">
    <source>
        <dbReference type="ARBA" id="ARBA00023043"/>
    </source>
</evidence>
<dbReference type="PANTHER" id="PTHR24171:SF8">
    <property type="entry name" value="BRCA1-ASSOCIATED RING DOMAIN PROTEIN 1"/>
    <property type="match status" value="1"/>
</dbReference>
<feature type="repeat" description="ANK" evidence="3">
    <location>
        <begin position="49"/>
        <end position="77"/>
    </location>
</feature>
<dbReference type="AlphaFoldDB" id="A0A814CLK4"/>
<dbReference type="PROSITE" id="PS50088">
    <property type="entry name" value="ANK_REPEAT"/>
    <property type="match status" value="7"/>
</dbReference>
<evidence type="ECO:0000313" key="5">
    <source>
        <dbReference type="Proteomes" id="UP000663860"/>
    </source>
</evidence>
<evidence type="ECO:0000313" key="4">
    <source>
        <dbReference type="EMBL" id="CAF0942996.1"/>
    </source>
</evidence>
<dbReference type="InterPro" id="IPR036770">
    <property type="entry name" value="Ankyrin_rpt-contain_sf"/>
</dbReference>
<gene>
    <name evidence="4" type="ORF">IZO911_LOCUS14545</name>
</gene>
<dbReference type="PANTHER" id="PTHR24171">
    <property type="entry name" value="ANKYRIN REPEAT DOMAIN-CONTAINING PROTEIN 39-RELATED"/>
    <property type="match status" value="1"/>
</dbReference>
<evidence type="ECO:0000256" key="3">
    <source>
        <dbReference type="PROSITE-ProRule" id="PRU00023"/>
    </source>
</evidence>
<keyword evidence="1" id="KW-0677">Repeat</keyword>
<dbReference type="SUPFAM" id="SSF48403">
    <property type="entry name" value="Ankyrin repeat"/>
    <property type="match status" value="2"/>
</dbReference>
<dbReference type="GO" id="GO:0085020">
    <property type="term" value="P:protein K6-linked ubiquitination"/>
    <property type="evidence" value="ECO:0007669"/>
    <property type="project" value="TreeGrafter"/>
</dbReference>
<dbReference type="InterPro" id="IPR002110">
    <property type="entry name" value="Ankyrin_rpt"/>
</dbReference>
<feature type="repeat" description="ANK" evidence="3">
    <location>
        <begin position="243"/>
        <end position="275"/>
    </location>
</feature>
<dbReference type="SMART" id="SM00248">
    <property type="entry name" value="ANK"/>
    <property type="match status" value="8"/>
</dbReference>
<dbReference type="PROSITE" id="PS50297">
    <property type="entry name" value="ANK_REP_REGION"/>
    <property type="match status" value="4"/>
</dbReference>
<name>A0A814CLK4_9BILA</name>
<dbReference type="GO" id="GO:0004842">
    <property type="term" value="F:ubiquitin-protein transferase activity"/>
    <property type="evidence" value="ECO:0007669"/>
    <property type="project" value="TreeGrafter"/>
</dbReference>
<accession>A0A814CLK4</accession>
<sequence length="370" mass="40871">MPSQDSDETIEKNDWNKYIEAVRQNKINLVDQYIKCGGDLNYPVVPQGAIHCAVYFDFIDIVKLLLEAGINVNQQDEDGDTALHYAIGQTKNIECIKLLLHYGACPLLPNNSSEKATPITVANRVDDKQILDILTENVKLTKNLCKAAEDGNVELVQNLLETTEVSVNGLSDELLAPIHEASLAGHLSVVKLLIQFKANINAKVVSEAAKNNTPLHCAATNGHLDIIQYLIENHAINDTVNSSVHTPLLGAVIMEKVDVAEYLIKAGSNVHVRDSIEKTPLHWAAFYGLNSIILLLLEHGADINALDHFGQPPIHCAVGYPIRVETIKLLIEKGAKVNIMNDMGMTIFDYCVNNTPDEIDLIEFIRKRSE</sequence>
<feature type="repeat" description="ANK" evidence="3">
    <location>
        <begin position="210"/>
        <end position="242"/>
    </location>
</feature>
<evidence type="ECO:0008006" key="6">
    <source>
        <dbReference type="Google" id="ProtNLM"/>
    </source>
</evidence>
<feature type="repeat" description="ANK" evidence="3">
    <location>
        <begin position="309"/>
        <end position="342"/>
    </location>
</feature>
<protein>
    <recommendedName>
        <fullName evidence="6">Ankyrin repeat protein</fullName>
    </recommendedName>
</protein>
<proteinExistence type="predicted"/>
<dbReference type="PRINTS" id="PR01415">
    <property type="entry name" value="ANKYRIN"/>
</dbReference>
<feature type="repeat" description="ANK" evidence="3">
    <location>
        <begin position="276"/>
        <end position="308"/>
    </location>
</feature>
<organism evidence="4 5">
    <name type="scientific">Adineta steineri</name>
    <dbReference type="NCBI Taxonomy" id="433720"/>
    <lineage>
        <taxon>Eukaryota</taxon>
        <taxon>Metazoa</taxon>
        <taxon>Spiralia</taxon>
        <taxon>Gnathifera</taxon>
        <taxon>Rotifera</taxon>
        <taxon>Eurotatoria</taxon>
        <taxon>Bdelloidea</taxon>
        <taxon>Adinetida</taxon>
        <taxon>Adinetidae</taxon>
        <taxon>Adineta</taxon>
    </lineage>
</organism>
<feature type="repeat" description="ANK" evidence="3">
    <location>
        <begin position="78"/>
        <end position="111"/>
    </location>
</feature>